<evidence type="ECO:0000313" key="1">
    <source>
        <dbReference type="EMBL" id="DAF49658.1"/>
    </source>
</evidence>
<sequence length="52" mass="6101">MKEKAQEEIRDAQNYFEIAEQMDDKEMACEFITMGKEELGHAGRLYGMAARW</sequence>
<accession>A0A8S5SGA3</accession>
<proteinExistence type="predicted"/>
<organism evidence="1">
    <name type="scientific">Myoviridae sp. ctuev19</name>
    <dbReference type="NCBI Taxonomy" id="2827716"/>
    <lineage>
        <taxon>Viruses</taxon>
        <taxon>Duplodnaviria</taxon>
        <taxon>Heunggongvirae</taxon>
        <taxon>Uroviricota</taxon>
        <taxon>Caudoviricetes</taxon>
    </lineage>
</organism>
<protein>
    <submittedName>
        <fullName evidence="1">Rubrerythrin</fullName>
    </submittedName>
</protein>
<name>A0A8S5SGA3_9CAUD</name>
<dbReference type="EMBL" id="BK032585">
    <property type="protein sequence ID" value="DAF49658.1"/>
    <property type="molecule type" value="Genomic_DNA"/>
</dbReference>
<dbReference type="SUPFAM" id="SSF47240">
    <property type="entry name" value="Ferritin-like"/>
    <property type="match status" value="1"/>
</dbReference>
<reference evidence="1" key="1">
    <citation type="journal article" date="2021" name="Proc. Natl. Acad. Sci. U.S.A.">
        <title>A Catalog of Tens of Thousands of Viruses from Human Metagenomes Reveals Hidden Associations with Chronic Diseases.</title>
        <authorList>
            <person name="Tisza M.J."/>
            <person name="Buck C.B."/>
        </authorList>
    </citation>
    <scope>NUCLEOTIDE SEQUENCE</scope>
    <source>
        <strain evidence="1">Ctuev19</strain>
    </source>
</reference>
<dbReference type="InterPro" id="IPR009078">
    <property type="entry name" value="Ferritin-like_SF"/>
</dbReference>